<reference evidence="2 3" key="1">
    <citation type="submission" date="2019-11" db="EMBL/GenBank/DDBJ databases">
        <title>Whole genome sequence of Oryza granulata.</title>
        <authorList>
            <person name="Li W."/>
        </authorList>
    </citation>
    <scope>NUCLEOTIDE SEQUENCE [LARGE SCALE GENOMIC DNA]</scope>
    <source>
        <strain evidence="3">cv. Menghai</strain>
        <tissue evidence="2">Leaf</tissue>
    </source>
</reference>
<dbReference type="Proteomes" id="UP000479710">
    <property type="component" value="Unassembled WGS sequence"/>
</dbReference>
<dbReference type="EMBL" id="SPHZ02000003">
    <property type="protein sequence ID" value="KAF0927614.1"/>
    <property type="molecule type" value="Genomic_DNA"/>
</dbReference>
<name>A0A6G1ESL1_9ORYZ</name>
<feature type="compositionally biased region" description="Polar residues" evidence="1">
    <location>
        <begin position="35"/>
        <end position="45"/>
    </location>
</feature>
<sequence>MCSPEFTPVRPWRGVASGGRSRDKNTNGEDVDETALTTARVSSTGRKPREGDGWLWGRTRRAVGAEKRQRWMAPRDSPATAGNRRGDDGTRDVGAACVVVAARGEQGRWHLDG</sequence>
<accession>A0A6G1ESL1</accession>
<gene>
    <name evidence="2" type="ORF">E2562_035010</name>
</gene>
<feature type="region of interest" description="Disordered" evidence="1">
    <location>
        <begin position="1"/>
        <end position="92"/>
    </location>
</feature>
<protein>
    <recommendedName>
        <fullName evidence="4">DUF834 domain-containing protein</fullName>
    </recommendedName>
</protein>
<evidence type="ECO:0008006" key="4">
    <source>
        <dbReference type="Google" id="ProtNLM"/>
    </source>
</evidence>
<evidence type="ECO:0000256" key="1">
    <source>
        <dbReference type="SAM" id="MobiDB-lite"/>
    </source>
</evidence>
<evidence type="ECO:0000313" key="2">
    <source>
        <dbReference type="EMBL" id="KAF0927614.1"/>
    </source>
</evidence>
<evidence type="ECO:0000313" key="3">
    <source>
        <dbReference type="Proteomes" id="UP000479710"/>
    </source>
</evidence>
<proteinExistence type="predicted"/>
<comment type="caution">
    <text evidence="2">The sequence shown here is derived from an EMBL/GenBank/DDBJ whole genome shotgun (WGS) entry which is preliminary data.</text>
</comment>
<organism evidence="2 3">
    <name type="scientific">Oryza meyeriana var. granulata</name>
    <dbReference type="NCBI Taxonomy" id="110450"/>
    <lineage>
        <taxon>Eukaryota</taxon>
        <taxon>Viridiplantae</taxon>
        <taxon>Streptophyta</taxon>
        <taxon>Embryophyta</taxon>
        <taxon>Tracheophyta</taxon>
        <taxon>Spermatophyta</taxon>
        <taxon>Magnoliopsida</taxon>
        <taxon>Liliopsida</taxon>
        <taxon>Poales</taxon>
        <taxon>Poaceae</taxon>
        <taxon>BOP clade</taxon>
        <taxon>Oryzoideae</taxon>
        <taxon>Oryzeae</taxon>
        <taxon>Oryzinae</taxon>
        <taxon>Oryza</taxon>
        <taxon>Oryza meyeriana</taxon>
    </lineage>
</organism>
<dbReference type="AlphaFoldDB" id="A0A6G1ESL1"/>
<keyword evidence="3" id="KW-1185">Reference proteome</keyword>